<evidence type="ECO:0000313" key="3">
    <source>
        <dbReference type="Proteomes" id="UP001497516"/>
    </source>
</evidence>
<feature type="compositionally biased region" description="Basic and acidic residues" evidence="1">
    <location>
        <begin position="49"/>
        <end position="62"/>
    </location>
</feature>
<dbReference type="EMBL" id="OZ034814">
    <property type="protein sequence ID" value="CAL1361278.1"/>
    <property type="molecule type" value="Genomic_DNA"/>
</dbReference>
<accession>A0AAV2CY15</accession>
<feature type="compositionally biased region" description="Basic and acidic residues" evidence="1">
    <location>
        <begin position="113"/>
        <end position="130"/>
    </location>
</feature>
<feature type="region of interest" description="Disordered" evidence="1">
    <location>
        <begin position="96"/>
        <end position="137"/>
    </location>
</feature>
<sequence>MGEQELHGSLTVGRAPPRRRATTRERDAGPRSGIAQIGNRGRSPAIGDRPCRGGDFEGREAEAGGAGVDFSSLGVPQIGDEGRSARSAAVAFISMRHDDGQEEAGDESTEAGSVRRDNVGKRNDGVDKAAQHRGCATTRRRARSLEFIVGGANRTDAAIGYDFSRGDEDFFHGTD</sequence>
<reference evidence="2 3" key="1">
    <citation type="submission" date="2024-04" db="EMBL/GenBank/DDBJ databases">
        <authorList>
            <person name="Fracassetti M."/>
        </authorList>
    </citation>
    <scope>NUCLEOTIDE SEQUENCE [LARGE SCALE GENOMIC DNA]</scope>
</reference>
<feature type="region of interest" description="Disordered" evidence="1">
    <location>
        <begin position="1"/>
        <end position="83"/>
    </location>
</feature>
<name>A0AAV2CY15_9ROSI</name>
<proteinExistence type="predicted"/>
<evidence type="ECO:0000313" key="2">
    <source>
        <dbReference type="EMBL" id="CAL1361278.1"/>
    </source>
</evidence>
<dbReference type="AlphaFoldDB" id="A0AAV2CY15"/>
<evidence type="ECO:0000256" key="1">
    <source>
        <dbReference type="SAM" id="MobiDB-lite"/>
    </source>
</evidence>
<dbReference type="Proteomes" id="UP001497516">
    <property type="component" value="Chromosome 10"/>
</dbReference>
<organism evidence="2 3">
    <name type="scientific">Linum trigynum</name>
    <dbReference type="NCBI Taxonomy" id="586398"/>
    <lineage>
        <taxon>Eukaryota</taxon>
        <taxon>Viridiplantae</taxon>
        <taxon>Streptophyta</taxon>
        <taxon>Embryophyta</taxon>
        <taxon>Tracheophyta</taxon>
        <taxon>Spermatophyta</taxon>
        <taxon>Magnoliopsida</taxon>
        <taxon>eudicotyledons</taxon>
        <taxon>Gunneridae</taxon>
        <taxon>Pentapetalae</taxon>
        <taxon>rosids</taxon>
        <taxon>fabids</taxon>
        <taxon>Malpighiales</taxon>
        <taxon>Linaceae</taxon>
        <taxon>Linum</taxon>
    </lineage>
</organism>
<keyword evidence="3" id="KW-1185">Reference proteome</keyword>
<gene>
    <name evidence="2" type="ORF">LTRI10_LOCUS8659</name>
</gene>
<protein>
    <submittedName>
        <fullName evidence="2">Uncharacterized protein</fullName>
    </submittedName>
</protein>
<feature type="compositionally biased region" description="Acidic residues" evidence="1">
    <location>
        <begin position="100"/>
        <end position="109"/>
    </location>
</feature>